<evidence type="ECO:0000256" key="8">
    <source>
        <dbReference type="ARBA" id="ARBA00023209"/>
    </source>
</evidence>
<organism evidence="11 12">
    <name type="scientific">Kolteria novifilia</name>
    <dbReference type="NCBI Taxonomy" id="2527975"/>
    <lineage>
        <taxon>Bacteria</taxon>
        <taxon>Pseudomonadati</taxon>
        <taxon>Planctomycetota</taxon>
        <taxon>Planctomycetia</taxon>
        <taxon>Kolteriales</taxon>
        <taxon>Kolteriaceae</taxon>
        <taxon>Kolteria</taxon>
    </lineage>
</organism>
<dbReference type="PANTHER" id="PTHR30309:SF0">
    <property type="entry name" value="GLYCEROL-3-PHOSPHATE ACYLTRANSFERASE-RELATED"/>
    <property type="match status" value="1"/>
</dbReference>
<evidence type="ECO:0000256" key="9">
    <source>
        <dbReference type="ARBA" id="ARBA00023264"/>
    </source>
</evidence>
<feature type="transmembrane region" description="Helical" evidence="10">
    <location>
        <begin position="146"/>
        <end position="164"/>
    </location>
</feature>
<protein>
    <recommendedName>
        <fullName evidence="10">Glycerol-3-phosphate acyltransferase</fullName>
    </recommendedName>
    <alternativeName>
        <fullName evidence="10">Acyl-PO4 G3P acyltransferase</fullName>
    </alternativeName>
    <alternativeName>
        <fullName evidence="10">Acyl-phosphate--glycerol-3-phosphate acyltransferase</fullName>
    </alternativeName>
    <alternativeName>
        <fullName evidence="10">G3P acyltransferase</fullName>
        <shortName evidence="10">GPAT</shortName>
        <ecNumber evidence="10">2.3.1.275</ecNumber>
    </alternativeName>
    <alternativeName>
        <fullName evidence="10">Lysophosphatidic acid synthase</fullName>
        <shortName evidence="10">LPA synthase</shortName>
    </alternativeName>
</protein>
<dbReference type="EMBL" id="CP036279">
    <property type="protein sequence ID" value="QDU62566.1"/>
    <property type="molecule type" value="Genomic_DNA"/>
</dbReference>
<name>A0A518B6H3_9BACT</name>
<dbReference type="HAMAP" id="MF_01043">
    <property type="entry name" value="PlsY"/>
    <property type="match status" value="1"/>
</dbReference>
<feature type="transmembrane region" description="Helical" evidence="10">
    <location>
        <begin position="86"/>
        <end position="108"/>
    </location>
</feature>
<comment type="similarity">
    <text evidence="10">Belongs to the PlsY family.</text>
</comment>
<evidence type="ECO:0000256" key="2">
    <source>
        <dbReference type="ARBA" id="ARBA00022516"/>
    </source>
</evidence>
<feature type="transmembrane region" description="Helical" evidence="10">
    <location>
        <begin position="170"/>
        <end position="188"/>
    </location>
</feature>
<keyword evidence="11" id="KW-0012">Acyltransferase</keyword>
<dbReference type="OrthoDB" id="9777124at2"/>
<evidence type="ECO:0000256" key="1">
    <source>
        <dbReference type="ARBA" id="ARBA00022475"/>
    </source>
</evidence>
<dbReference type="InterPro" id="IPR003811">
    <property type="entry name" value="G3P_acylTferase_PlsY"/>
</dbReference>
<feature type="transmembrane region" description="Helical" evidence="10">
    <location>
        <begin position="114"/>
        <end position="139"/>
    </location>
</feature>
<dbReference type="KEGG" id="knv:Pan216_34330"/>
<evidence type="ECO:0000256" key="4">
    <source>
        <dbReference type="ARBA" id="ARBA00022692"/>
    </source>
</evidence>
<evidence type="ECO:0000256" key="10">
    <source>
        <dbReference type="HAMAP-Rule" id="MF_01043"/>
    </source>
</evidence>
<evidence type="ECO:0000313" key="12">
    <source>
        <dbReference type="Proteomes" id="UP000317093"/>
    </source>
</evidence>
<reference evidence="11 12" key="1">
    <citation type="submission" date="2019-02" db="EMBL/GenBank/DDBJ databases">
        <title>Deep-cultivation of Planctomycetes and their phenomic and genomic characterization uncovers novel biology.</title>
        <authorList>
            <person name="Wiegand S."/>
            <person name="Jogler M."/>
            <person name="Boedeker C."/>
            <person name="Pinto D."/>
            <person name="Vollmers J."/>
            <person name="Rivas-Marin E."/>
            <person name="Kohn T."/>
            <person name="Peeters S.H."/>
            <person name="Heuer A."/>
            <person name="Rast P."/>
            <person name="Oberbeckmann S."/>
            <person name="Bunk B."/>
            <person name="Jeske O."/>
            <person name="Meyerdierks A."/>
            <person name="Storesund J.E."/>
            <person name="Kallscheuer N."/>
            <person name="Luecker S."/>
            <person name="Lage O.M."/>
            <person name="Pohl T."/>
            <person name="Merkel B.J."/>
            <person name="Hornburger P."/>
            <person name="Mueller R.-W."/>
            <person name="Bruemmer F."/>
            <person name="Labrenz M."/>
            <person name="Spormann A.M."/>
            <person name="Op den Camp H."/>
            <person name="Overmann J."/>
            <person name="Amann R."/>
            <person name="Jetten M.S.M."/>
            <person name="Mascher T."/>
            <person name="Medema M.H."/>
            <person name="Devos D.P."/>
            <person name="Kaster A.-K."/>
            <person name="Ovreas L."/>
            <person name="Rohde M."/>
            <person name="Galperin M.Y."/>
            <person name="Jogler C."/>
        </authorList>
    </citation>
    <scope>NUCLEOTIDE SEQUENCE [LARGE SCALE GENOMIC DNA]</scope>
    <source>
        <strain evidence="11 12">Pan216</strain>
    </source>
</reference>
<dbReference type="GO" id="GO:0005886">
    <property type="term" value="C:plasma membrane"/>
    <property type="evidence" value="ECO:0007669"/>
    <property type="project" value="UniProtKB-SubCell"/>
</dbReference>
<dbReference type="GO" id="GO:0043772">
    <property type="term" value="F:acyl-phosphate glycerol-3-phosphate acyltransferase activity"/>
    <property type="evidence" value="ECO:0007669"/>
    <property type="project" value="UniProtKB-UniRule"/>
</dbReference>
<keyword evidence="2 10" id="KW-0444">Lipid biosynthesis</keyword>
<keyword evidence="12" id="KW-1185">Reference proteome</keyword>
<dbReference type="SMART" id="SM01207">
    <property type="entry name" value="G3P_acyltransf"/>
    <property type="match status" value="1"/>
</dbReference>
<feature type="transmembrane region" description="Helical" evidence="10">
    <location>
        <begin position="47"/>
        <end position="74"/>
    </location>
</feature>
<dbReference type="NCBIfam" id="TIGR00023">
    <property type="entry name" value="glycerol-3-phosphate 1-O-acyltransferase PlsY"/>
    <property type="match status" value="1"/>
</dbReference>
<dbReference type="Proteomes" id="UP000317093">
    <property type="component" value="Chromosome"/>
</dbReference>
<dbReference type="PANTHER" id="PTHR30309">
    <property type="entry name" value="INNER MEMBRANE PROTEIN YGIH"/>
    <property type="match status" value="1"/>
</dbReference>
<comment type="catalytic activity">
    <reaction evidence="10">
        <text>an acyl phosphate + sn-glycerol 3-phosphate = a 1-acyl-sn-glycero-3-phosphate + phosphate</text>
        <dbReference type="Rhea" id="RHEA:34075"/>
        <dbReference type="ChEBI" id="CHEBI:43474"/>
        <dbReference type="ChEBI" id="CHEBI:57597"/>
        <dbReference type="ChEBI" id="CHEBI:57970"/>
        <dbReference type="ChEBI" id="CHEBI:59918"/>
        <dbReference type="EC" id="2.3.1.275"/>
    </reaction>
</comment>
<dbReference type="UniPathway" id="UPA00085"/>
<comment type="function">
    <text evidence="10">Catalyzes the transfer of an acyl group from acyl-phosphate (acyl-PO(4)) to glycerol-3-phosphate (G3P) to form lysophosphatidic acid (LPA). This enzyme utilizes acyl-phosphate as fatty acyl donor, but not acyl-CoA or acyl-ACP.</text>
</comment>
<dbReference type="AlphaFoldDB" id="A0A518B6H3"/>
<keyword evidence="1 10" id="KW-1003">Cell membrane</keyword>
<comment type="subcellular location">
    <subcellularLocation>
        <location evidence="10">Cell membrane</location>
        <topology evidence="10">Multi-pass membrane protein</topology>
    </subcellularLocation>
</comment>
<evidence type="ECO:0000256" key="6">
    <source>
        <dbReference type="ARBA" id="ARBA00023098"/>
    </source>
</evidence>
<dbReference type="RefSeq" id="WP_145259411.1">
    <property type="nucleotide sequence ID" value="NZ_CP036279.1"/>
</dbReference>
<evidence type="ECO:0000256" key="3">
    <source>
        <dbReference type="ARBA" id="ARBA00022679"/>
    </source>
</evidence>
<evidence type="ECO:0000256" key="5">
    <source>
        <dbReference type="ARBA" id="ARBA00022989"/>
    </source>
</evidence>
<keyword evidence="3 10" id="KW-0808">Transferase</keyword>
<comment type="pathway">
    <text evidence="10">Lipid metabolism; phospholipid metabolism.</text>
</comment>
<keyword evidence="5 10" id="KW-1133">Transmembrane helix</keyword>
<gene>
    <name evidence="10 11" type="primary">plsY</name>
    <name evidence="11" type="ORF">Pan216_34330</name>
</gene>
<proteinExistence type="inferred from homology"/>
<dbReference type="EC" id="2.3.1.275" evidence="10"/>
<comment type="subunit">
    <text evidence="10">Probably interacts with PlsX.</text>
</comment>
<sequence>MYLFIGQILAYLVGSIPFGYLTAKLWANIDIREHGSQNIGATNVGRVLGFPFFILVFLLDFAKGAVPVAIAYWVRSRFGAETPELIYLPPLVGLATILGHIFPIYLGLRGGKGVATSIGVILVLAPIPAIIGLAMWVILVLATGMVSVGSVGFALAFALAYLLLGNPFSIDQAAMTLFVLIVTVLVLVRHRQNLKRVLAGTEPRIGLPWFRS</sequence>
<dbReference type="Pfam" id="PF02660">
    <property type="entry name" value="G3P_acyltransf"/>
    <property type="match status" value="1"/>
</dbReference>
<keyword evidence="7 10" id="KW-0472">Membrane</keyword>
<keyword evidence="8 10" id="KW-0594">Phospholipid biosynthesis</keyword>
<keyword evidence="9 10" id="KW-1208">Phospholipid metabolism</keyword>
<accession>A0A518B6H3</accession>
<keyword evidence="6 10" id="KW-0443">Lipid metabolism</keyword>
<dbReference type="GO" id="GO:0008654">
    <property type="term" value="P:phospholipid biosynthetic process"/>
    <property type="evidence" value="ECO:0007669"/>
    <property type="project" value="UniProtKB-UniRule"/>
</dbReference>
<keyword evidence="4 10" id="KW-0812">Transmembrane</keyword>
<evidence type="ECO:0000256" key="7">
    <source>
        <dbReference type="ARBA" id="ARBA00023136"/>
    </source>
</evidence>
<evidence type="ECO:0000313" key="11">
    <source>
        <dbReference type="EMBL" id="QDU62566.1"/>
    </source>
</evidence>
<feature type="transmembrane region" description="Helical" evidence="10">
    <location>
        <begin position="9"/>
        <end position="27"/>
    </location>
</feature>